<protein>
    <submittedName>
        <fullName evidence="2">Transposase (IS4 family protein)</fullName>
    </submittedName>
</protein>
<dbReference type="PANTHER" id="PTHR34614:SF2">
    <property type="entry name" value="TRANSPOSASE IS4-LIKE DOMAIN-CONTAINING PROTEIN"/>
    <property type="match status" value="1"/>
</dbReference>
<organism evidence="2">
    <name type="scientific">mine drainage metagenome</name>
    <dbReference type="NCBI Taxonomy" id="410659"/>
    <lineage>
        <taxon>unclassified sequences</taxon>
        <taxon>metagenomes</taxon>
        <taxon>ecological metagenomes</taxon>
    </lineage>
</organism>
<evidence type="ECO:0000259" key="1">
    <source>
        <dbReference type="Pfam" id="PF14104"/>
    </source>
</evidence>
<dbReference type="EMBL" id="AUZY01008382">
    <property type="protein sequence ID" value="EQD46044.1"/>
    <property type="molecule type" value="Genomic_DNA"/>
</dbReference>
<dbReference type="AlphaFoldDB" id="T1AZH5"/>
<gene>
    <name evidence="2" type="ORF">B1B_12766</name>
</gene>
<reference evidence="2" key="2">
    <citation type="journal article" date="2014" name="ISME J.">
        <title>Microbial stratification in low pH oxic and suboxic macroscopic growths along an acid mine drainage.</title>
        <authorList>
            <person name="Mendez-Garcia C."/>
            <person name="Mesa V."/>
            <person name="Sprenger R.R."/>
            <person name="Richter M."/>
            <person name="Diez M.S."/>
            <person name="Solano J."/>
            <person name="Bargiela R."/>
            <person name="Golyshina O.V."/>
            <person name="Manteca A."/>
            <person name="Ramos J.L."/>
            <person name="Gallego J.R."/>
            <person name="Llorente I."/>
            <person name="Martins Dos Santos V.A."/>
            <person name="Jensen O.N."/>
            <person name="Pelaez A.I."/>
            <person name="Sanchez J."/>
            <person name="Ferrer M."/>
        </authorList>
    </citation>
    <scope>NUCLEOTIDE SEQUENCE</scope>
</reference>
<feature type="domain" description="DUF4277" evidence="1">
    <location>
        <begin position="12"/>
        <end position="114"/>
    </location>
</feature>
<dbReference type="Pfam" id="PF14104">
    <property type="entry name" value="DUF4277"/>
    <property type="match status" value="1"/>
</dbReference>
<dbReference type="PANTHER" id="PTHR34614">
    <property type="match status" value="1"/>
</dbReference>
<comment type="caution">
    <text evidence="2">The sequence shown here is derived from an EMBL/GenBank/DDBJ whole genome shotgun (WGS) entry which is preliminary data.</text>
</comment>
<dbReference type="InterPro" id="IPR047654">
    <property type="entry name" value="IS1634_transpos"/>
</dbReference>
<accession>T1AZH5</accession>
<dbReference type="NCBIfam" id="NF033559">
    <property type="entry name" value="transpos_IS1634"/>
    <property type="match status" value="1"/>
</dbReference>
<sequence length="567" mass="62636">MVSSGGPFELTSERLGCLPVLSHFLERVGLDEILERYLPAHDARLRVAPGTVVGVVVRNIVCSHRPLYALGEWAKPYAPALLGLVDSSVLNDDRVGRALDRLFDADRASLLTETVLGAVRAFGIDCSELHNDSTTVTFTGGAYDDATTVRGGVKAPVVTFGHNKDFRPDLRQLVYVLTISADGAVPVALRIADGNTNDDVTHVPTWDGLVALFGQRNFVYVADAKLCSSKAMGHIASNGGRFVTVVPHGRREDKWFKDWIQTHAPSWEEADRLPGLRRDDPERVWLTFPAPVPSADGYRVIWVHSSQKAARDAAARAARIEAGLAAIDALEARLVAPRSRLRTTVAVEEAAAAALDAARATRWVRAKVTEETKETFAQERRGRPGSDTRYRRQQKTVFHVVAQVDADTVAYDARTDGLFPLITNDTEMTPTKVLAAYRYQPNLERRHHVLKGPQEVAPVYLETPHRIEALLTCHFFAQLTEALIEREIRGAMREQGLKGIALYPELRNCSAPSAERVLEIFDDVTRHRLMSGDEVAQVFDPELSPLQLQVLELLHVPAEVYASSEAK</sequence>
<evidence type="ECO:0000313" key="2">
    <source>
        <dbReference type="EMBL" id="EQD46044.1"/>
    </source>
</evidence>
<name>T1AZH5_9ZZZZ</name>
<dbReference type="InterPro" id="IPR025457">
    <property type="entry name" value="DUF4277"/>
</dbReference>
<proteinExistence type="predicted"/>
<reference evidence="2" key="1">
    <citation type="submission" date="2013-08" db="EMBL/GenBank/DDBJ databases">
        <authorList>
            <person name="Mendez C."/>
            <person name="Richter M."/>
            <person name="Ferrer M."/>
            <person name="Sanchez J."/>
        </authorList>
    </citation>
    <scope>NUCLEOTIDE SEQUENCE</scope>
</reference>